<keyword evidence="8" id="KW-1185">Reference proteome</keyword>
<evidence type="ECO:0000256" key="2">
    <source>
        <dbReference type="ARBA" id="ARBA00022487"/>
    </source>
</evidence>
<dbReference type="PANTHER" id="PTHR43142">
    <property type="entry name" value="CARBOXYLIC ESTER HYDROLASE"/>
    <property type="match status" value="1"/>
</dbReference>
<dbReference type="Gene3D" id="3.40.50.1820">
    <property type="entry name" value="alpha/beta hydrolase"/>
    <property type="match status" value="1"/>
</dbReference>
<organism evidence="8 9">
    <name type="scientific">Drosophila lebanonensis</name>
    <name type="common">Fruit fly</name>
    <name type="synonym">Scaptodrosophila lebanonensis</name>
    <dbReference type="NCBI Taxonomy" id="7225"/>
    <lineage>
        <taxon>Eukaryota</taxon>
        <taxon>Metazoa</taxon>
        <taxon>Ecdysozoa</taxon>
        <taxon>Arthropoda</taxon>
        <taxon>Hexapoda</taxon>
        <taxon>Insecta</taxon>
        <taxon>Pterygota</taxon>
        <taxon>Neoptera</taxon>
        <taxon>Endopterygota</taxon>
        <taxon>Diptera</taxon>
        <taxon>Brachycera</taxon>
        <taxon>Muscomorpha</taxon>
        <taxon>Ephydroidea</taxon>
        <taxon>Drosophilidae</taxon>
        <taxon>Scaptodrosophila</taxon>
    </lineage>
</organism>
<feature type="domain" description="Carboxylesterase type B" evidence="7">
    <location>
        <begin position="33"/>
        <end position="543"/>
    </location>
</feature>
<keyword evidence="3" id="KW-0378">Hydrolase</keyword>
<dbReference type="PANTHER" id="PTHR43142:SF1">
    <property type="entry name" value="CARBOXYLIC ESTER HYDROLASE"/>
    <property type="match status" value="1"/>
</dbReference>
<dbReference type="FunFam" id="3.40.50.1820:FF:000092">
    <property type="entry name" value="Carboxylic ester hydrolase"/>
    <property type="match status" value="1"/>
</dbReference>
<keyword evidence="2" id="KW-0719">Serine esterase</keyword>
<accession>A0A6J2T9A2</accession>
<evidence type="ECO:0000256" key="6">
    <source>
        <dbReference type="ARBA" id="ARBA00039155"/>
    </source>
</evidence>
<dbReference type="GO" id="GO:0106435">
    <property type="term" value="F:carboxylesterase activity"/>
    <property type="evidence" value="ECO:0007669"/>
    <property type="project" value="UniProtKB-EC"/>
</dbReference>
<dbReference type="SUPFAM" id="SSF53474">
    <property type="entry name" value="alpha/beta-Hydrolases"/>
    <property type="match status" value="1"/>
</dbReference>
<dbReference type="Proteomes" id="UP000504634">
    <property type="component" value="Unplaced"/>
</dbReference>
<evidence type="ECO:0000313" key="9">
    <source>
        <dbReference type="RefSeq" id="XP_030373446.1"/>
    </source>
</evidence>
<comment type="similarity">
    <text evidence="1">Belongs to the type-B carboxylesterase/lipase family.</text>
</comment>
<dbReference type="GeneID" id="115623325"/>
<proteinExistence type="inferred from homology"/>
<evidence type="ECO:0000256" key="5">
    <source>
        <dbReference type="ARBA" id="ARBA00023180"/>
    </source>
</evidence>
<evidence type="ECO:0000256" key="4">
    <source>
        <dbReference type="ARBA" id="ARBA00023157"/>
    </source>
</evidence>
<dbReference type="Pfam" id="PF00135">
    <property type="entry name" value="COesterase"/>
    <property type="match status" value="1"/>
</dbReference>
<evidence type="ECO:0000256" key="1">
    <source>
        <dbReference type="ARBA" id="ARBA00005964"/>
    </source>
</evidence>
<sequence>MEVQVGLPKLLQMGAKLVGHKLQQYRLATSKTIIVDTKFGQVRGLQRKTIYDEEPYYAFEGIPYAKPPVGELRFRAPQPPEPWQGVKDCTTYRAKPLQRNMILGIVEGSENCLHLNVYVKTMESEKPLPVIVWIYGGGFQKGEASRDFYSPDYFMKQNVVFVSINYRLGALGFLSLKDPTLDVPGNAGLKDQVQALRWISQNIAHFNGDPNNITLMGESAGAASTNIMMTTEHTRGLFHKAILQSGCALSAWVEAPDHNWAYRLAKYIGYKGDEKDADVLKFLSKVSARQIAANDQDILTLDEMRNFIIFAFGPVVEPYESAHCVVPKPHRDMLPNAWGNAIPIIVGGTSFEGLFSYQLTHNDPWVLVNFENMLPREVQEMSTPEEVQTLVRRLKHAYFGDEQRESMNFFEVMNIHSHRQIWHDLHRTVLARRAYAANAPTYLYRFDFDSPHFNQFRRLVCGDQVRGVAHADDLSYMFYNIIASKLNKTSLEYRTIERMVGMWTAFAASGDPNCDVTAPALWQSVQEEPDMCFNISDKLEMIELPEGKVLSVWDSFYPKDALY</sequence>
<dbReference type="AlphaFoldDB" id="A0A6J2T9A2"/>
<evidence type="ECO:0000256" key="3">
    <source>
        <dbReference type="ARBA" id="ARBA00022801"/>
    </source>
</evidence>
<protein>
    <recommendedName>
        <fullName evidence="6">carboxylesterase</fullName>
        <ecNumber evidence="6">3.1.1.1</ecNumber>
    </recommendedName>
</protein>
<evidence type="ECO:0000313" key="8">
    <source>
        <dbReference type="Proteomes" id="UP000504634"/>
    </source>
</evidence>
<gene>
    <name evidence="9" type="primary">LOC115623325</name>
</gene>
<dbReference type="InterPro" id="IPR029058">
    <property type="entry name" value="AB_hydrolase_fold"/>
</dbReference>
<keyword evidence="5" id="KW-0325">Glycoprotein</keyword>
<dbReference type="EC" id="3.1.1.1" evidence="6"/>
<dbReference type="InterPro" id="IPR002018">
    <property type="entry name" value="CarbesteraseB"/>
</dbReference>
<dbReference type="OrthoDB" id="19653at2759"/>
<keyword evidence="4" id="KW-1015">Disulfide bond</keyword>
<evidence type="ECO:0000259" key="7">
    <source>
        <dbReference type="Pfam" id="PF00135"/>
    </source>
</evidence>
<reference evidence="9" key="1">
    <citation type="submission" date="2025-08" db="UniProtKB">
        <authorList>
            <consortium name="RefSeq"/>
        </authorList>
    </citation>
    <scope>IDENTIFICATION</scope>
    <source>
        <strain evidence="9">11010-0011.00</strain>
        <tissue evidence="9">Whole body</tissue>
    </source>
</reference>
<dbReference type="RefSeq" id="XP_030373446.1">
    <property type="nucleotide sequence ID" value="XM_030517586.1"/>
</dbReference>
<name>A0A6J2T9A2_DROLE</name>